<keyword evidence="3" id="KW-1185">Reference proteome</keyword>
<dbReference type="AlphaFoldDB" id="A0AAV1I7C3"/>
<name>A0AAV1I7C3_9CHLO</name>
<reference evidence="2 3" key="1">
    <citation type="submission" date="2023-10" db="EMBL/GenBank/DDBJ databases">
        <authorList>
            <person name="Maclean D."/>
            <person name="Macfadyen A."/>
        </authorList>
    </citation>
    <scope>NUCLEOTIDE SEQUENCE [LARGE SCALE GENOMIC DNA]</scope>
</reference>
<organism evidence="2 3">
    <name type="scientific">Coccomyxa viridis</name>
    <dbReference type="NCBI Taxonomy" id="1274662"/>
    <lineage>
        <taxon>Eukaryota</taxon>
        <taxon>Viridiplantae</taxon>
        <taxon>Chlorophyta</taxon>
        <taxon>core chlorophytes</taxon>
        <taxon>Trebouxiophyceae</taxon>
        <taxon>Trebouxiophyceae incertae sedis</taxon>
        <taxon>Coccomyxaceae</taxon>
        <taxon>Coccomyxa</taxon>
    </lineage>
</organism>
<evidence type="ECO:0000256" key="1">
    <source>
        <dbReference type="SAM" id="MobiDB-lite"/>
    </source>
</evidence>
<feature type="compositionally biased region" description="Polar residues" evidence="1">
    <location>
        <begin position="389"/>
        <end position="409"/>
    </location>
</feature>
<accession>A0AAV1I7C3</accession>
<feature type="region of interest" description="Disordered" evidence="1">
    <location>
        <begin position="346"/>
        <end position="415"/>
    </location>
</feature>
<dbReference type="EMBL" id="CAUYUE010000007">
    <property type="protein sequence ID" value="CAK0782786.1"/>
    <property type="molecule type" value="Genomic_DNA"/>
</dbReference>
<comment type="caution">
    <text evidence="2">The sequence shown here is derived from an EMBL/GenBank/DDBJ whole genome shotgun (WGS) entry which is preliminary data.</text>
</comment>
<sequence>MLPKTGNCAPFEQHSNHIPHASPSVVPPCSRQVPNLVPAQPSCNSPREGLLPSKETIETTHCGRVRGLDEEALMHPHQRVASSAAGPSFLRPIGLKLKKSASLLEWLNKKLAEQGERHGGELGRGNSQPPTLNCHGGAQNEVTLQADAHLSGARSSDTWQCLRAAASSCTSDEGVVWRGSFESDDSPMLDPLPYRESPECLTASSGASMQASQSELDLEKFAASILLEDGPQLAQAGLGAARQSESSLQGSSSEWEAMLLDGSCMGTGHGACSAARPGRDADPGSQPGSATGSAVEAAARQHMQPGVSLTDEQAAFPPAHRFNPFHSLHADMEGLLPEASLYGAESSAHHPRAASASPLQSGTASGVFASEPSTPTGMPARAQRMVRAVSSSLPAGTVVKTSPSTAQRQRASRGSIDVLRNGSGGVSKLVASARSISLKVAAAHWVMHVAGSAPDMI</sequence>
<evidence type="ECO:0000313" key="2">
    <source>
        <dbReference type="EMBL" id="CAK0782786.1"/>
    </source>
</evidence>
<proteinExistence type="predicted"/>
<protein>
    <submittedName>
        <fullName evidence="2">Uncharacterized protein</fullName>
    </submittedName>
</protein>
<dbReference type="Proteomes" id="UP001314263">
    <property type="component" value="Unassembled WGS sequence"/>
</dbReference>
<evidence type="ECO:0000313" key="3">
    <source>
        <dbReference type="Proteomes" id="UP001314263"/>
    </source>
</evidence>
<gene>
    <name evidence="2" type="ORF">CVIRNUC_005981</name>
</gene>
<feature type="region of interest" description="Disordered" evidence="1">
    <location>
        <begin position="269"/>
        <end position="303"/>
    </location>
</feature>
<feature type="region of interest" description="Disordered" evidence="1">
    <location>
        <begin position="117"/>
        <end position="137"/>
    </location>
</feature>